<evidence type="ECO:0000313" key="3">
    <source>
        <dbReference type="EMBL" id="GAA1510991.1"/>
    </source>
</evidence>
<comment type="caution">
    <text evidence="3">The sequence shown here is derived from an EMBL/GenBank/DDBJ whole genome shotgun (WGS) entry which is preliminary data.</text>
</comment>
<dbReference type="CDD" id="cd05233">
    <property type="entry name" value="SDR_c"/>
    <property type="match status" value="1"/>
</dbReference>
<dbReference type="PANTHER" id="PTHR43943">
    <property type="entry name" value="DEHYDROGENASE/REDUCTASE (SDR FAMILY) MEMBER 4"/>
    <property type="match status" value="1"/>
</dbReference>
<protein>
    <submittedName>
        <fullName evidence="3">SDR family oxidoreductase</fullName>
    </submittedName>
</protein>
<dbReference type="SUPFAM" id="SSF51735">
    <property type="entry name" value="NAD(P)-binding Rossmann-fold domains"/>
    <property type="match status" value="1"/>
</dbReference>
<proteinExistence type="inferred from homology"/>
<organism evidence="3 4">
    <name type="scientific">Nocardioides humi</name>
    <dbReference type="NCBI Taxonomy" id="449461"/>
    <lineage>
        <taxon>Bacteria</taxon>
        <taxon>Bacillati</taxon>
        <taxon>Actinomycetota</taxon>
        <taxon>Actinomycetes</taxon>
        <taxon>Propionibacteriales</taxon>
        <taxon>Nocardioidaceae</taxon>
        <taxon>Nocardioides</taxon>
    </lineage>
</organism>
<dbReference type="InterPro" id="IPR002347">
    <property type="entry name" value="SDR_fam"/>
</dbReference>
<keyword evidence="2" id="KW-0560">Oxidoreductase</keyword>
<dbReference type="PRINTS" id="PR00081">
    <property type="entry name" value="GDHRDH"/>
</dbReference>
<dbReference type="Proteomes" id="UP001500842">
    <property type="component" value="Unassembled WGS sequence"/>
</dbReference>
<sequence>MDTDLLGLHGATVLVAGVGPGLGTSIARAFAQSGAHVVVAARRQESIQHALDAIAGDGGRASGLRADVTAAADRSRIVGDLADRGLDVLVYNASATGSSAGVADASLDEWRDLAEINVWSPIALVQETLPLLRRSQRAAVVMVSAMTTRMVSAPGRGGYAITKAALNQAVRTLAFELGPERIRVNAVLPGWMDTPLVQEWRADPARSAHVDRALADIPLGAIPHPDEVAGAAVFLASRLSASVTGELLDTNGGQYMRG</sequence>
<evidence type="ECO:0000256" key="2">
    <source>
        <dbReference type="ARBA" id="ARBA00023002"/>
    </source>
</evidence>
<name>A0ABN2A4P4_9ACTN</name>
<keyword evidence="4" id="KW-1185">Reference proteome</keyword>
<dbReference type="InterPro" id="IPR036291">
    <property type="entry name" value="NAD(P)-bd_dom_sf"/>
</dbReference>
<dbReference type="EMBL" id="BAAAOR010000011">
    <property type="protein sequence ID" value="GAA1510991.1"/>
    <property type="molecule type" value="Genomic_DNA"/>
</dbReference>
<evidence type="ECO:0000256" key="1">
    <source>
        <dbReference type="ARBA" id="ARBA00006484"/>
    </source>
</evidence>
<dbReference type="PANTHER" id="PTHR43943:SF17">
    <property type="entry name" value="3-PHENYLPROPIONATE-DIHYDRODIOL_CINNAMIC ACID-DIHYDRODIOL DEHYDROGENASE"/>
    <property type="match status" value="1"/>
</dbReference>
<dbReference type="RefSeq" id="WP_141004274.1">
    <property type="nucleotide sequence ID" value="NZ_BAAAOR010000011.1"/>
</dbReference>
<comment type="similarity">
    <text evidence="1">Belongs to the short-chain dehydrogenases/reductases (SDR) family.</text>
</comment>
<evidence type="ECO:0000313" key="4">
    <source>
        <dbReference type="Proteomes" id="UP001500842"/>
    </source>
</evidence>
<accession>A0ABN2A4P4</accession>
<dbReference type="Pfam" id="PF13561">
    <property type="entry name" value="adh_short_C2"/>
    <property type="match status" value="1"/>
</dbReference>
<reference evidence="3 4" key="1">
    <citation type="journal article" date="2019" name="Int. J. Syst. Evol. Microbiol.">
        <title>The Global Catalogue of Microorganisms (GCM) 10K type strain sequencing project: providing services to taxonomists for standard genome sequencing and annotation.</title>
        <authorList>
            <consortium name="The Broad Institute Genomics Platform"/>
            <consortium name="The Broad Institute Genome Sequencing Center for Infectious Disease"/>
            <person name="Wu L."/>
            <person name="Ma J."/>
        </authorList>
    </citation>
    <scope>NUCLEOTIDE SEQUENCE [LARGE SCALE GENOMIC DNA]</scope>
    <source>
        <strain evidence="3 4">JCM 14942</strain>
    </source>
</reference>
<dbReference type="Gene3D" id="3.40.50.720">
    <property type="entry name" value="NAD(P)-binding Rossmann-like Domain"/>
    <property type="match status" value="1"/>
</dbReference>
<gene>
    <name evidence="3" type="ORF">GCM10009788_14200</name>
</gene>